<dbReference type="AlphaFoldDB" id="A0A7S1RZ77"/>
<sequence length="147" mass="16146">MFTACAYVQPPPQLGFGVSPARCEAYARSTSPEHELPPRGSYECGADEVLEGDSDLETLASRDARAREAAAALLNVSYIEAKKPRAGRPSQAVDADALGQQKSRYGSCSMHHVLDMCDQHEADPELEGPLVRQDNSDDEKQHRRCMR</sequence>
<proteinExistence type="predicted"/>
<gene>
    <name evidence="2" type="ORF">ACAT0790_LOCUS56410</name>
</gene>
<protein>
    <submittedName>
        <fullName evidence="2">Uncharacterized protein</fullName>
    </submittedName>
</protein>
<reference evidence="2" key="1">
    <citation type="submission" date="2021-01" db="EMBL/GenBank/DDBJ databases">
        <authorList>
            <person name="Corre E."/>
            <person name="Pelletier E."/>
            <person name="Niang G."/>
            <person name="Scheremetjew M."/>
            <person name="Finn R."/>
            <person name="Kale V."/>
            <person name="Holt S."/>
            <person name="Cochrane G."/>
            <person name="Meng A."/>
            <person name="Brown T."/>
            <person name="Cohen L."/>
        </authorList>
    </citation>
    <scope>NUCLEOTIDE SEQUENCE</scope>
    <source>
        <strain evidence="2">OF101</strain>
    </source>
</reference>
<accession>A0A7S1RZ77</accession>
<evidence type="ECO:0000313" key="2">
    <source>
        <dbReference type="EMBL" id="CAD9179638.1"/>
    </source>
</evidence>
<dbReference type="EMBL" id="HBGE01094773">
    <property type="protein sequence ID" value="CAD9179638.1"/>
    <property type="molecule type" value="Transcribed_RNA"/>
</dbReference>
<evidence type="ECO:0000256" key="1">
    <source>
        <dbReference type="SAM" id="MobiDB-lite"/>
    </source>
</evidence>
<name>A0A7S1RZ77_ALECA</name>
<organism evidence="2">
    <name type="scientific">Alexandrium catenella</name>
    <name type="common">Red tide dinoflagellate</name>
    <name type="synonym">Gonyaulax catenella</name>
    <dbReference type="NCBI Taxonomy" id="2925"/>
    <lineage>
        <taxon>Eukaryota</taxon>
        <taxon>Sar</taxon>
        <taxon>Alveolata</taxon>
        <taxon>Dinophyceae</taxon>
        <taxon>Gonyaulacales</taxon>
        <taxon>Pyrocystaceae</taxon>
        <taxon>Alexandrium</taxon>
    </lineage>
</organism>
<feature type="region of interest" description="Disordered" evidence="1">
    <location>
        <begin position="119"/>
        <end position="147"/>
    </location>
</feature>